<reference evidence="2" key="2">
    <citation type="journal article" date="2015" name="Data Brief">
        <title>Shoot transcriptome of the giant reed, Arundo donax.</title>
        <authorList>
            <person name="Barrero R.A."/>
            <person name="Guerrero F.D."/>
            <person name="Moolhuijzen P."/>
            <person name="Goolsby J.A."/>
            <person name="Tidwell J."/>
            <person name="Bellgard S.E."/>
            <person name="Bellgard M.I."/>
        </authorList>
    </citation>
    <scope>NUCLEOTIDE SEQUENCE</scope>
    <source>
        <tissue evidence="2">Shoot tissue taken approximately 20 cm above the soil surface</tissue>
    </source>
</reference>
<evidence type="ECO:0000256" key="1">
    <source>
        <dbReference type="SAM" id="MobiDB-lite"/>
    </source>
</evidence>
<reference evidence="2" key="1">
    <citation type="submission" date="2014-09" db="EMBL/GenBank/DDBJ databases">
        <authorList>
            <person name="Magalhaes I.L.F."/>
            <person name="Oliveira U."/>
            <person name="Santos F.R."/>
            <person name="Vidigal T.H.D.A."/>
            <person name="Brescovit A.D."/>
            <person name="Santos A.J."/>
        </authorList>
    </citation>
    <scope>NUCLEOTIDE SEQUENCE</scope>
    <source>
        <tissue evidence="2">Shoot tissue taken approximately 20 cm above the soil surface</tissue>
    </source>
</reference>
<sequence length="72" mass="8137">MYKHVSSSTNALSHDMLAGLFNALTNTEKQHRITSQQTRHGMAGEEEPTGKIERRRWRVKDGTRVLAGEGEE</sequence>
<evidence type="ECO:0000313" key="2">
    <source>
        <dbReference type="EMBL" id="JAD15848.1"/>
    </source>
</evidence>
<organism evidence="2">
    <name type="scientific">Arundo donax</name>
    <name type="common">Giant reed</name>
    <name type="synonym">Donax arundinaceus</name>
    <dbReference type="NCBI Taxonomy" id="35708"/>
    <lineage>
        <taxon>Eukaryota</taxon>
        <taxon>Viridiplantae</taxon>
        <taxon>Streptophyta</taxon>
        <taxon>Embryophyta</taxon>
        <taxon>Tracheophyta</taxon>
        <taxon>Spermatophyta</taxon>
        <taxon>Magnoliopsida</taxon>
        <taxon>Liliopsida</taxon>
        <taxon>Poales</taxon>
        <taxon>Poaceae</taxon>
        <taxon>PACMAD clade</taxon>
        <taxon>Arundinoideae</taxon>
        <taxon>Arundineae</taxon>
        <taxon>Arundo</taxon>
    </lineage>
</organism>
<proteinExistence type="predicted"/>
<protein>
    <submittedName>
        <fullName evidence="2">Uncharacterized protein</fullName>
    </submittedName>
</protein>
<dbReference type="EMBL" id="GBRH01282047">
    <property type="protein sequence ID" value="JAD15848.1"/>
    <property type="molecule type" value="Transcribed_RNA"/>
</dbReference>
<feature type="compositionally biased region" description="Polar residues" evidence="1">
    <location>
        <begin position="29"/>
        <end position="39"/>
    </location>
</feature>
<name>A0A0A8XSV5_ARUDO</name>
<dbReference type="AlphaFoldDB" id="A0A0A8XSV5"/>
<accession>A0A0A8XSV5</accession>
<feature type="region of interest" description="Disordered" evidence="1">
    <location>
        <begin position="29"/>
        <end position="72"/>
    </location>
</feature>